<keyword evidence="2" id="KW-0238">DNA-binding</keyword>
<dbReference type="RefSeq" id="WP_203642945.1">
    <property type="nucleotide sequence ID" value="NZ_BOLN01000002.1"/>
</dbReference>
<sequence>MKVENEAATLAQCPIAPSQKILRGKWTLVILYFLSQGVLRFGELQRKLPNVTQASLTKQLRLLEEYKIVHREVYKQVPPKVEYSLTEVGQGFIPVLTALEKWTTDYQELQ</sequence>
<comment type="caution">
    <text evidence="5">The sequence shown here is derived from an EMBL/GenBank/DDBJ whole genome shotgun (WGS) entry which is preliminary data.</text>
</comment>
<keyword evidence="6" id="KW-1185">Reference proteome</keyword>
<reference evidence="6" key="1">
    <citation type="journal article" date="2019" name="Int. J. Syst. Evol. Microbiol.">
        <title>The Global Catalogue of Microorganisms (GCM) 10K type strain sequencing project: providing services to taxonomists for standard genome sequencing and annotation.</title>
        <authorList>
            <consortium name="The Broad Institute Genomics Platform"/>
            <consortium name="The Broad Institute Genome Sequencing Center for Infectious Disease"/>
            <person name="Wu L."/>
            <person name="Ma J."/>
        </authorList>
    </citation>
    <scope>NUCLEOTIDE SEQUENCE [LARGE SCALE GENOMIC DNA]</scope>
    <source>
        <strain evidence="6">CCM 8979</strain>
    </source>
</reference>
<dbReference type="Proteomes" id="UP001597189">
    <property type="component" value="Unassembled WGS sequence"/>
</dbReference>
<evidence type="ECO:0000256" key="1">
    <source>
        <dbReference type="ARBA" id="ARBA00023015"/>
    </source>
</evidence>
<feature type="domain" description="HTH hxlR-type" evidence="4">
    <location>
        <begin position="13"/>
        <end position="110"/>
    </location>
</feature>
<dbReference type="InterPro" id="IPR036390">
    <property type="entry name" value="WH_DNA-bd_sf"/>
</dbReference>
<dbReference type="PROSITE" id="PS51118">
    <property type="entry name" value="HTH_HXLR"/>
    <property type="match status" value="1"/>
</dbReference>
<dbReference type="Gene3D" id="1.10.10.10">
    <property type="entry name" value="Winged helix-like DNA-binding domain superfamily/Winged helix DNA-binding domain"/>
    <property type="match status" value="1"/>
</dbReference>
<evidence type="ECO:0000256" key="2">
    <source>
        <dbReference type="ARBA" id="ARBA00023125"/>
    </source>
</evidence>
<dbReference type="PANTHER" id="PTHR33204">
    <property type="entry name" value="TRANSCRIPTIONAL REGULATOR, MARR FAMILY"/>
    <property type="match status" value="1"/>
</dbReference>
<dbReference type="SUPFAM" id="SSF46785">
    <property type="entry name" value="Winged helix' DNA-binding domain"/>
    <property type="match status" value="1"/>
</dbReference>
<keyword evidence="3" id="KW-0804">Transcription</keyword>
<proteinExistence type="predicted"/>
<dbReference type="InterPro" id="IPR011991">
    <property type="entry name" value="ArsR-like_HTH"/>
</dbReference>
<accession>A0ABW4D4B8</accession>
<dbReference type="EMBL" id="JBHTOD010000002">
    <property type="protein sequence ID" value="MFD1454802.1"/>
    <property type="molecule type" value="Genomic_DNA"/>
</dbReference>
<protein>
    <submittedName>
        <fullName evidence="5">Winged helix-turn-helix transcriptional regulator</fullName>
    </submittedName>
</protein>
<evidence type="ECO:0000313" key="6">
    <source>
        <dbReference type="Proteomes" id="UP001597189"/>
    </source>
</evidence>
<evidence type="ECO:0000313" key="5">
    <source>
        <dbReference type="EMBL" id="MFD1454802.1"/>
    </source>
</evidence>
<dbReference type="CDD" id="cd00090">
    <property type="entry name" value="HTH_ARSR"/>
    <property type="match status" value="1"/>
</dbReference>
<keyword evidence="1" id="KW-0805">Transcription regulation</keyword>
<dbReference type="InterPro" id="IPR036388">
    <property type="entry name" value="WH-like_DNA-bd_sf"/>
</dbReference>
<name>A0ABW4D4B8_9LACO</name>
<evidence type="ECO:0000256" key="3">
    <source>
        <dbReference type="ARBA" id="ARBA00023163"/>
    </source>
</evidence>
<organism evidence="5 6">
    <name type="scientific">Levilactobacillus lanxiensis</name>
    <dbReference type="NCBI Taxonomy" id="2799568"/>
    <lineage>
        <taxon>Bacteria</taxon>
        <taxon>Bacillati</taxon>
        <taxon>Bacillota</taxon>
        <taxon>Bacilli</taxon>
        <taxon>Lactobacillales</taxon>
        <taxon>Lactobacillaceae</taxon>
        <taxon>Levilactobacillus</taxon>
    </lineage>
</organism>
<gene>
    <name evidence="5" type="ORF">ACFQ44_03765</name>
</gene>
<dbReference type="PANTHER" id="PTHR33204:SF29">
    <property type="entry name" value="TRANSCRIPTIONAL REGULATOR"/>
    <property type="match status" value="1"/>
</dbReference>
<dbReference type="InterPro" id="IPR002577">
    <property type="entry name" value="HTH_HxlR"/>
</dbReference>
<evidence type="ECO:0000259" key="4">
    <source>
        <dbReference type="PROSITE" id="PS51118"/>
    </source>
</evidence>
<dbReference type="Pfam" id="PF01638">
    <property type="entry name" value="HxlR"/>
    <property type="match status" value="1"/>
</dbReference>